<organism evidence="1 2">
    <name type="scientific">Klebsiella phage vB_KvM-Eowyn</name>
    <dbReference type="NCBI Taxonomy" id="2762819"/>
    <lineage>
        <taxon>Viruses</taxon>
        <taxon>Duplodnaviria</taxon>
        <taxon>Heunggongvirae</taxon>
        <taxon>Uroviricota</taxon>
        <taxon>Caudoviricetes</taxon>
        <taxon>Chimalliviridae</taxon>
        <taxon>Eowynvirus</taxon>
        <taxon>Eowynvirus eowyn</taxon>
    </lineage>
</organism>
<dbReference type="EMBL" id="LR881104">
    <property type="protein sequence ID" value="CAD5236256.1"/>
    <property type="molecule type" value="Genomic_DNA"/>
</dbReference>
<accession>A0A7R8MJS2</accession>
<keyword evidence="2" id="KW-1185">Reference proteome</keyword>
<reference evidence="1 2" key="1">
    <citation type="submission" date="2020-09" db="EMBL/GenBank/DDBJ databases">
        <authorList>
            <person name="Jameson E."/>
        </authorList>
    </citation>
    <scope>NUCLEOTIDE SEQUENCE [LARGE SCALE GENOMIC DNA]</scope>
</reference>
<proteinExistence type="predicted"/>
<protein>
    <submittedName>
        <fullName evidence="1">Uncharacterized protein</fullName>
    </submittedName>
</protein>
<evidence type="ECO:0000313" key="1">
    <source>
        <dbReference type="EMBL" id="CAD5236256.1"/>
    </source>
</evidence>
<dbReference type="Proteomes" id="UP000596247">
    <property type="component" value="Chromosome"/>
</dbReference>
<evidence type="ECO:0000313" key="2">
    <source>
        <dbReference type="Proteomes" id="UP000596247"/>
    </source>
</evidence>
<name>A0A7R8MJS2_9CAUD</name>
<sequence>MDVSKYYHIDEQAIQEYLKYESILEISAKWLMRDGHQTFSELQEINKLVQKIQQIPQPKKLYRGVNFNVFSNTVGLPKNPNLGYAYDVTFDVATSFTTEIKVASAFGKTILETVDPIDRNIFLCIPQELSLAVQRKFKFPLPNMHEWVLMKENTTLKIKIIKTKASLGSLKW</sequence>
<gene>
    <name evidence="1" type="ORF">LLCLJKAH_00267</name>
</gene>